<dbReference type="InterPro" id="IPR027417">
    <property type="entry name" value="P-loop_NTPase"/>
</dbReference>
<dbReference type="PANTHER" id="PTHR10039:SF5">
    <property type="entry name" value="NACHT DOMAIN-CONTAINING PROTEIN"/>
    <property type="match status" value="1"/>
</dbReference>
<accession>A0A6A6X6B2</accession>
<feature type="coiled-coil region" evidence="2">
    <location>
        <begin position="140"/>
        <end position="189"/>
    </location>
</feature>
<evidence type="ECO:0000313" key="6">
    <source>
        <dbReference type="Proteomes" id="UP000799757"/>
    </source>
</evidence>
<feature type="domain" description="DUF7791" evidence="4">
    <location>
        <begin position="556"/>
        <end position="688"/>
    </location>
</feature>
<feature type="domain" description="Nephrocystin 3-like N-terminal" evidence="3">
    <location>
        <begin position="281"/>
        <end position="448"/>
    </location>
</feature>
<evidence type="ECO:0000256" key="2">
    <source>
        <dbReference type="SAM" id="Coils"/>
    </source>
</evidence>
<dbReference type="AlphaFoldDB" id="A0A6A6X6B2"/>
<protein>
    <submittedName>
        <fullName evidence="5">Uncharacterized protein</fullName>
    </submittedName>
</protein>
<evidence type="ECO:0000256" key="1">
    <source>
        <dbReference type="ARBA" id="ARBA00022737"/>
    </source>
</evidence>
<dbReference type="Pfam" id="PF25053">
    <property type="entry name" value="DUF7791"/>
    <property type="match status" value="1"/>
</dbReference>
<dbReference type="Gene3D" id="3.40.50.300">
    <property type="entry name" value="P-loop containing nucleotide triphosphate hydrolases"/>
    <property type="match status" value="1"/>
</dbReference>
<evidence type="ECO:0000259" key="3">
    <source>
        <dbReference type="Pfam" id="PF24883"/>
    </source>
</evidence>
<evidence type="ECO:0000313" key="5">
    <source>
        <dbReference type="EMBL" id="KAF2791788.1"/>
    </source>
</evidence>
<dbReference type="OrthoDB" id="443402at2759"/>
<dbReference type="InterPro" id="IPR056884">
    <property type="entry name" value="NPHP3-like_N"/>
</dbReference>
<dbReference type="SUPFAM" id="SSF52540">
    <property type="entry name" value="P-loop containing nucleoside triphosphate hydrolases"/>
    <property type="match status" value="1"/>
</dbReference>
<dbReference type="EMBL" id="MU002001">
    <property type="protein sequence ID" value="KAF2791788.1"/>
    <property type="molecule type" value="Genomic_DNA"/>
</dbReference>
<dbReference type="InterPro" id="IPR056693">
    <property type="entry name" value="DUF7791"/>
</dbReference>
<keyword evidence="1" id="KW-0677">Repeat</keyword>
<reference evidence="5" key="1">
    <citation type="journal article" date="2020" name="Stud. Mycol.">
        <title>101 Dothideomycetes genomes: a test case for predicting lifestyles and emergence of pathogens.</title>
        <authorList>
            <person name="Haridas S."/>
            <person name="Albert R."/>
            <person name="Binder M."/>
            <person name="Bloem J."/>
            <person name="Labutti K."/>
            <person name="Salamov A."/>
            <person name="Andreopoulos B."/>
            <person name="Baker S."/>
            <person name="Barry K."/>
            <person name="Bills G."/>
            <person name="Bluhm B."/>
            <person name="Cannon C."/>
            <person name="Castanera R."/>
            <person name="Culley D."/>
            <person name="Daum C."/>
            <person name="Ezra D."/>
            <person name="Gonzalez J."/>
            <person name="Henrissat B."/>
            <person name="Kuo A."/>
            <person name="Liang C."/>
            <person name="Lipzen A."/>
            <person name="Lutzoni F."/>
            <person name="Magnuson J."/>
            <person name="Mondo S."/>
            <person name="Nolan M."/>
            <person name="Ohm R."/>
            <person name="Pangilinan J."/>
            <person name="Park H.-J."/>
            <person name="Ramirez L."/>
            <person name="Alfaro M."/>
            <person name="Sun H."/>
            <person name="Tritt A."/>
            <person name="Yoshinaga Y."/>
            <person name="Zwiers L.-H."/>
            <person name="Turgeon B."/>
            <person name="Goodwin S."/>
            <person name="Spatafora J."/>
            <person name="Crous P."/>
            <person name="Grigoriev I."/>
        </authorList>
    </citation>
    <scope>NUCLEOTIDE SEQUENCE</scope>
    <source>
        <strain evidence="5">CBS 109.77</strain>
    </source>
</reference>
<keyword evidence="2" id="KW-0175">Coiled coil</keyword>
<keyword evidence="6" id="KW-1185">Reference proteome</keyword>
<proteinExistence type="predicted"/>
<dbReference type="Proteomes" id="UP000799757">
    <property type="component" value="Unassembled WGS sequence"/>
</dbReference>
<gene>
    <name evidence="5" type="ORF">K505DRAFT_418873</name>
</gene>
<evidence type="ECO:0000259" key="4">
    <source>
        <dbReference type="Pfam" id="PF25053"/>
    </source>
</evidence>
<name>A0A6A6X6B2_9PLEO</name>
<dbReference type="PANTHER" id="PTHR10039">
    <property type="entry name" value="AMELOGENIN"/>
    <property type="match status" value="1"/>
</dbReference>
<organism evidence="5 6">
    <name type="scientific">Melanomma pulvis-pyrius CBS 109.77</name>
    <dbReference type="NCBI Taxonomy" id="1314802"/>
    <lineage>
        <taxon>Eukaryota</taxon>
        <taxon>Fungi</taxon>
        <taxon>Dikarya</taxon>
        <taxon>Ascomycota</taxon>
        <taxon>Pezizomycotina</taxon>
        <taxon>Dothideomycetes</taxon>
        <taxon>Pleosporomycetidae</taxon>
        <taxon>Pleosporales</taxon>
        <taxon>Melanommataceae</taxon>
        <taxon>Melanomma</taxon>
    </lineage>
</organism>
<dbReference type="Pfam" id="PF24883">
    <property type="entry name" value="NPHP3_N"/>
    <property type="match status" value="1"/>
</dbReference>
<sequence>MALEALTAVGLAGNIVQFIDFGCNLLAQAREIHTSTTGSSDMNLELEAISTRLRYLATSLSFSTPKSGTVVGQQLRSLADEATSITDELLKAIEDVKLKGSTSSFKSFAHALQHIGKNKKIEKLGGKLAKMQGQLNTHLLVMLSDKHSDILKELRALEDENRHLGMNSSQNLDNIRKEILSEVRKLESKSSIHSTTMQDLLHSIERSKPVESVDLERLSTIMRQLSQRLCDLEIESSATRRDHMLLRSLCFKMMRARETKIATAHTSTFEWIFDERTESKKSTSFLDWLQNQGGVYWVMGKAGSGKSTLMKFLASHRRTRKELLRWAGTDKLITANFFFWNAGTQMQKSQEGLLRSLLFEILRQCPATIPAIFARWTTINRFEDEVDPWTSSELLECFSMLRNQREHSTRFCFFIDGLDEYEGESSDLIKALQDLSGSPLIKICASSRPWFVFKDAFGHCSMLRLEDLTRRDIASYVNDTLGSHPRFATLRARDARYLDLIRQIVDKAHGVFLWVFLVTVSLRRGLTNADNISDLQKRISLLPQSLEDYFRHILGSVEDVYRSQTAKIFQYALHAPPSGPIPLIVLSYLDEEDPNFALQLESRDLDAEEVEIRYEDTKRRLDGRTRGLLEASNPASYTQIPTVDFLHRTVRDFFLTKDMQDMLNADLEPGFDVDDDLCKAFLAQMKSGPWYTAEDCLSSLMFYLREVEEKTEQPLPEIVAEIGKIVCCSSFPWKIESFDNFLVDYNVFYAVAERFKEIPRVLNENGRPLLDVALRHKKRLGKQYLNPKLIGLLLRLGADPNESFGDGLSVWANFLLRVYETTGRGSQDSGALLRVLELLISHGADLEELVPVGGSVGNRHGKSGTVFTAFRIIQKTFPRDADWLLSKAQSQSHTTAGDWLMLNKGHERTESTNGGWLRWVQDKATLRS</sequence>